<evidence type="ECO:0000313" key="3">
    <source>
        <dbReference type="Proteomes" id="UP001501570"/>
    </source>
</evidence>
<sequence>MSGFQAVLFDFFGTLTTAVERGEAHTYIARRLGCSPAAFNTELNRSFPVRARGGYGPPIEALRRVALDAGGSPSEEQLAACVVARVAAVRADTRLRPEAVPVLTDLRQRGLLTGVVSDCCHELPVFLPSLPVAPLLSTCVYSVELAAAKPDPLMYLAACERLGVRPRQCLYVGDGGSRELSGAEAVGMTAIRLAAPDLVGHLRFNTDDDWVGPEITSLSELPGLIDGAAGAWFRWRNAALVIPRWTGAGKQSGRAAAATSHRHRRASQRRLDRRTAR</sequence>
<reference evidence="3" key="1">
    <citation type="journal article" date="2019" name="Int. J. Syst. Evol. Microbiol.">
        <title>The Global Catalogue of Microorganisms (GCM) 10K type strain sequencing project: providing services to taxonomists for standard genome sequencing and annotation.</title>
        <authorList>
            <consortium name="The Broad Institute Genomics Platform"/>
            <consortium name="The Broad Institute Genome Sequencing Center for Infectious Disease"/>
            <person name="Wu L."/>
            <person name="Ma J."/>
        </authorList>
    </citation>
    <scope>NUCLEOTIDE SEQUENCE [LARGE SCALE GENOMIC DNA]</scope>
    <source>
        <strain evidence="3">JCM 18304</strain>
    </source>
</reference>
<dbReference type="SFLD" id="SFLDS00003">
    <property type="entry name" value="Haloacid_Dehalogenase"/>
    <property type="match status" value="1"/>
</dbReference>
<dbReference type="Pfam" id="PF00702">
    <property type="entry name" value="Hydrolase"/>
    <property type="match status" value="1"/>
</dbReference>
<protein>
    <recommendedName>
        <fullName evidence="4">Hydrolase of the HAD superfamily</fullName>
    </recommendedName>
</protein>
<keyword evidence="3" id="KW-1185">Reference proteome</keyword>
<dbReference type="InterPro" id="IPR036412">
    <property type="entry name" value="HAD-like_sf"/>
</dbReference>
<accession>A0ABP9SAS9</accession>
<evidence type="ECO:0008006" key="4">
    <source>
        <dbReference type="Google" id="ProtNLM"/>
    </source>
</evidence>
<dbReference type="Gene3D" id="3.40.50.1000">
    <property type="entry name" value="HAD superfamily/HAD-like"/>
    <property type="match status" value="1"/>
</dbReference>
<dbReference type="InterPro" id="IPR006439">
    <property type="entry name" value="HAD-SF_hydro_IA"/>
</dbReference>
<dbReference type="PANTHER" id="PTHR46191">
    <property type="match status" value="1"/>
</dbReference>
<name>A0ABP9SAS9_9ACTN</name>
<dbReference type="InterPro" id="IPR051828">
    <property type="entry name" value="HAD-like_hydrolase_domain"/>
</dbReference>
<dbReference type="SUPFAM" id="SSF56784">
    <property type="entry name" value="HAD-like"/>
    <property type="match status" value="1"/>
</dbReference>
<dbReference type="SFLD" id="SFLDG01129">
    <property type="entry name" value="C1.5:_HAD__Beta-PGM__Phosphata"/>
    <property type="match status" value="1"/>
</dbReference>
<evidence type="ECO:0000313" key="2">
    <source>
        <dbReference type="EMBL" id="GAA5192966.1"/>
    </source>
</evidence>
<dbReference type="NCBIfam" id="TIGR01509">
    <property type="entry name" value="HAD-SF-IA-v3"/>
    <property type="match status" value="1"/>
</dbReference>
<dbReference type="Proteomes" id="UP001501570">
    <property type="component" value="Unassembled WGS sequence"/>
</dbReference>
<proteinExistence type="predicted"/>
<evidence type="ECO:0000256" key="1">
    <source>
        <dbReference type="SAM" id="MobiDB-lite"/>
    </source>
</evidence>
<organism evidence="2 3">
    <name type="scientific">Rugosimonospora acidiphila</name>
    <dbReference type="NCBI Taxonomy" id="556531"/>
    <lineage>
        <taxon>Bacteria</taxon>
        <taxon>Bacillati</taxon>
        <taxon>Actinomycetota</taxon>
        <taxon>Actinomycetes</taxon>
        <taxon>Micromonosporales</taxon>
        <taxon>Micromonosporaceae</taxon>
        <taxon>Rugosimonospora</taxon>
    </lineage>
</organism>
<dbReference type="InterPro" id="IPR023214">
    <property type="entry name" value="HAD_sf"/>
</dbReference>
<dbReference type="RefSeq" id="WP_345634158.1">
    <property type="nucleotide sequence ID" value="NZ_BAABJQ010000018.1"/>
</dbReference>
<comment type="caution">
    <text evidence="2">The sequence shown here is derived from an EMBL/GenBank/DDBJ whole genome shotgun (WGS) entry which is preliminary data.</text>
</comment>
<dbReference type="PANTHER" id="PTHR46191:SF2">
    <property type="entry name" value="HALOACID DEHALOGENASE-LIKE HYDROLASE DOMAIN-CONTAINING PROTEIN 3"/>
    <property type="match status" value="1"/>
</dbReference>
<feature type="region of interest" description="Disordered" evidence="1">
    <location>
        <begin position="251"/>
        <end position="277"/>
    </location>
</feature>
<dbReference type="NCBIfam" id="TIGR01549">
    <property type="entry name" value="HAD-SF-IA-v1"/>
    <property type="match status" value="1"/>
</dbReference>
<dbReference type="PRINTS" id="PR00413">
    <property type="entry name" value="HADHALOGNASE"/>
</dbReference>
<dbReference type="EMBL" id="BAABJQ010000018">
    <property type="protein sequence ID" value="GAA5192966.1"/>
    <property type="molecule type" value="Genomic_DNA"/>
</dbReference>
<gene>
    <name evidence="2" type="ORF">GCM10023322_53710</name>
</gene>